<dbReference type="Proteomes" id="UP000095342">
    <property type="component" value="Chromosome"/>
</dbReference>
<dbReference type="Pfam" id="PF00990">
    <property type="entry name" value="GGDEF"/>
    <property type="match status" value="1"/>
</dbReference>
<dbReference type="SUPFAM" id="SSF55073">
    <property type="entry name" value="Nucleotide cyclase"/>
    <property type="match status" value="1"/>
</dbReference>
<dbReference type="InterPro" id="IPR043128">
    <property type="entry name" value="Rev_trsase/Diguanyl_cyclase"/>
</dbReference>
<evidence type="ECO:0000259" key="3">
    <source>
        <dbReference type="PROSITE" id="PS50887"/>
    </source>
</evidence>
<dbReference type="Gene3D" id="3.30.450.20">
    <property type="entry name" value="PAS domain"/>
    <property type="match status" value="1"/>
</dbReference>
<dbReference type="SMART" id="SM00052">
    <property type="entry name" value="EAL"/>
    <property type="match status" value="1"/>
</dbReference>
<organism evidence="4 5">
    <name type="scientific">Acidihalobacter aeolianus</name>
    <dbReference type="NCBI Taxonomy" id="2792603"/>
    <lineage>
        <taxon>Bacteria</taxon>
        <taxon>Pseudomonadati</taxon>
        <taxon>Pseudomonadota</taxon>
        <taxon>Gammaproteobacteria</taxon>
        <taxon>Chromatiales</taxon>
        <taxon>Ectothiorhodospiraceae</taxon>
        <taxon>Acidihalobacter</taxon>
    </lineage>
</organism>
<keyword evidence="5" id="KW-1185">Reference proteome</keyword>
<reference evidence="4 5" key="1">
    <citation type="submission" date="2016-09" db="EMBL/GenBank/DDBJ databases">
        <title>Acidihalobacter prosperus V6 (DSM14174).</title>
        <authorList>
            <person name="Khaleque H.N."/>
            <person name="Ramsay J.P."/>
            <person name="Murphy R.J.T."/>
            <person name="Kaksonen A.H."/>
            <person name="Boxall N.J."/>
            <person name="Watkin E.L.J."/>
        </authorList>
    </citation>
    <scope>NUCLEOTIDE SEQUENCE [LARGE SCALE GENOMIC DNA]</scope>
    <source>
        <strain evidence="4 5">V6</strain>
    </source>
</reference>
<dbReference type="SUPFAM" id="SSF141868">
    <property type="entry name" value="EAL domain-like"/>
    <property type="match status" value="1"/>
</dbReference>
<dbReference type="PROSITE" id="PS50112">
    <property type="entry name" value="PAS"/>
    <property type="match status" value="1"/>
</dbReference>
<dbReference type="SUPFAM" id="SSF55785">
    <property type="entry name" value="PYP-like sensor domain (PAS domain)"/>
    <property type="match status" value="1"/>
</dbReference>
<dbReference type="SMART" id="SM00267">
    <property type="entry name" value="GGDEF"/>
    <property type="match status" value="1"/>
</dbReference>
<dbReference type="CDD" id="cd00130">
    <property type="entry name" value="PAS"/>
    <property type="match status" value="1"/>
</dbReference>
<dbReference type="SMART" id="SM00065">
    <property type="entry name" value="GAF"/>
    <property type="match status" value="1"/>
</dbReference>
<dbReference type="Pfam" id="PF13185">
    <property type="entry name" value="GAF_2"/>
    <property type="match status" value="1"/>
</dbReference>
<feature type="domain" description="GGDEF" evidence="3">
    <location>
        <begin position="516"/>
        <end position="649"/>
    </location>
</feature>
<evidence type="ECO:0000259" key="2">
    <source>
        <dbReference type="PROSITE" id="PS50883"/>
    </source>
</evidence>
<dbReference type="AlphaFoldDB" id="A0A1D8K472"/>
<dbReference type="InterPro" id="IPR000160">
    <property type="entry name" value="GGDEF_dom"/>
</dbReference>
<dbReference type="PROSITE" id="PS50887">
    <property type="entry name" value="GGDEF"/>
    <property type="match status" value="1"/>
</dbReference>
<dbReference type="InterPro" id="IPR035919">
    <property type="entry name" value="EAL_sf"/>
</dbReference>
<gene>
    <name evidence="4" type="ORF">BJI67_00620</name>
</gene>
<dbReference type="InterPro" id="IPR003018">
    <property type="entry name" value="GAF"/>
</dbReference>
<evidence type="ECO:0000313" key="4">
    <source>
        <dbReference type="EMBL" id="AOV15759.1"/>
    </source>
</evidence>
<dbReference type="InterPro" id="IPR000014">
    <property type="entry name" value="PAS"/>
</dbReference>
<feature type="domain" description="PAS" evidence="1">
    <location>
        <begin position="1"/>
        <end position="77"/>
    </location>
</feature>
<evidence type="ECO:0000259" key="1">
    <source>
        <dbReference type="PROSITE" id="PS50112"/>
    </source>
</evidence>
<dbReference type="NCBIfam" id="TIGR00254">
    <property type="entry name" value="GGDEF"/>
    <property type="match status" value="1"/>
</dbReference>
<dbReference type="SUPFAM" id="SSF55781">
    <property type="entry name" value="GAF domain-like"/>
    <property type="match status" value="2"/>
</dbReference>
<feature type="domain" description="EAL" evidence="2">
    <location>
        <begin position="658"/>
        <end position="911"/>
    </location>
</feature>
<dbReference type="InterPro" id="IPR035965">
    <property type="entry name" value="PAS-like_dom_sf"/>
</dbReference>
<dbReference type="InterPro" id="IPR052155">
    <property type="entry name" value="Biofilm_reg_signaling"/>
</dbReference>
<accession>A0A1D8K472</accession>
<dbReference type="Gene3D" id="3.30.70.270">
    <property type="match status" value="1"/>
</dbReference>
<dbReference type="PROSITE" id="PS50883">
    <property type="entry name" value="EAL"/>
    <property type="match status" value="1"/>
</dbReference>
<sequence length="1036" mass="114437">MDMQAALTAHSDEAAFLVDATDPLQPIIACNPALSRLYGYPQDKLRGNSWTHLHSGPEDDTDHVESLDRGREAIRDGTACVLTLLSYRQDGQVLHTRVRFVSLEYARTDNSSHPRLMGVIETDITELQRLNRMVTDQQRLLTARSAILRVFAEQPEPDTLYRHACVALMQNLPELRAWVALPGQTDAPPILMGLTSEPGDAEPPPITDNEAAIARTVAESLASGRICGIEELSADEATPDECLWAERTGVRSMLALPLGHGGRRTAALILFAPKSSGFGSETLICYQEIVDTINLGFVALERERELRLTRDFYAAVSEINRLITRRPDPDTLFEGLCTLILDHASMDAIWVGLLQPDLRIRVVACATAPDLEFDPYALDLSAAAGQPSGHGPAGRAIRTGRMQVVKDLTHDEHFSHWRSIHSRSELRAVAAFPFKRGGEIVGVVSVSSRQPDLFSAPLVDLMQRLAHNITFGLDDYDRGRNLEYLALHDPMTGLHNRSVFQDRLHQMLHEVTRQPDLHAVALLDLDDFKSVNDHFGHGAGDHLLTVIAQRLRPILRAGDTLARLGGDEFGLLLPGVQDVHMLRGILDRMLNAVKQPVELPDGSQQGIGASIGVSTASSELTTEDLLKRADYALYRVKSRGGHGYAFFDTGLEAEIHARNHVRNNFTNALHAGQIVLYYQPQIDLLNDRVLGAEVLVRWQDGDRVLPPDQFIGEVESDTELSRALGLNILLRAADQLDTWSRQGLNYDLNVNIGLKHLAGGHFTEDIDEVIARYPRAAGHLGIEITEREALGNPERVGRHLEWAARRGVRAHLDDFGTAYATLEWLQALPIAGIKLDVRFVRGILENPHNLGIAASMSVLAMLDDLHLVAEGIENRAERDMLLDLGIRYGQGYYFSPALPIDEFDAWTAAHEPGTDIAASPAFDDLLGLQVMVAQVAAVVHLFELALELQPAPPVLLHLLNPGKLPLIRWLGRQMPSGMNLAAYDDIRAALERLLAHAAESLQTWQHDPAGLGTDRIDELQDLLGELHHQARRCTQA</sequence>
<dbReference type="RefSeq" id="WP_070071360.1">
    <property type="nucleotide sequence ID" value="NZ_CP017448.1"/>
</dbReference>
<evidence type="ECO:0008006" key="6">
    <source>
        <dbReference type="Google" id="ProtNLM"/>
    </source>
</evidence>
<dbReference type="KEGG" id="aaeo:BJI67_00620"/>
<protein>
    <recommendedName>
        <fullName evidence="6">Diguanylate cyclase</fullName>
    </recommendedName>
</protein>
<evidence type="ECO:0000313" key="5">
    <source>
        <dbReference type="Proteomes" id="UP000095342"/>
    </source>
</evidence>
<proteinExistence type="predicted"/>
<dbReference type="Gene3D" id="3.20.20.450">
    <property type="entry name" value="EAL domain"/>
    <property type="match status" value="1"/>
</dbReference>
<dbReference type="InterPro" id="IPR029787">
    <property type="entry name" value="Nucleotide_cyclase"/>
</dbReference>
<name>A0A1D8K472_9GAMM</name>
<dbReference type="Pfam" id="PF13426">
    <property type="entry name" value="PAS_9"/>
    <property type="match status" value="1"/>
</dbReference>
<dbReference type="CDD" id="cd01948">
    <property type="entry name" value="EAL"/>
    <property type="match status" value="1"/>
</dbReference>
<dbReference type="PANTHER" id="PTHR44757">
    <property type="entry name" value="DIGUANYLATE CYCLASE DGCP"/>
    <property type="match status" value="1"/>
</dbReference>
<dbReference type="InterPro" id="IPR001633">
    <property type="entry name" value="EAL_dom"/>
</dbReference>
<dbReference type="Gene3D" id="3.30.450.40">
    <property type="match status" value="2"/>
</dbReference>
<dbReference type="PANTHER" id="PTHR44757:SF2">
    <property type="entry name" value="BIOFILM ARCHITECTURE MAINTENANCE PROTEIN MBAA"/>
    <property type="match status" value="1"/>
</dbReference>
<dbReference type="InterPro" id="IPR029016">
    <property type="entry name" value="GAF-like_dom_sf"/>
</dbReference>
<dbReference type="Pfam" id="PF00563">
    <property type="entry name" value="EAL"/>
    <property type="match status" value="1"/>
</dbReference>
<dbReference type="NCBIfam" id="TIGR00229">
    <property type="entry name" value="sensory_box"/>
    <property type="match status" value="1"/>
</dbReference>
<dbReference type="EMBL" id="CP017448">
    <property type="protein sequence ID" value="AOV15759.1"/>
    <property type="molecule type" value="Genomic_DNA"/>
</dbReference>
<dbReference type="CDD" id="cd01949">
    <property type="entry name" value="GGDEF"/>
    <property type="match status" value="1"/>
</dbReference>